<dbReference type="AlphaFoldDB" id="A0A9W6P3X9"/>
<feature type="region of interest" description="Disordered" evidence="1">
    <location>
        <begin position="1"/>
        <end position="26"/>
    </location>
</feature>
<comment type="caution">
    <text evidence="3">The sequence shown here is derived from an EMBL/GenBank/DDBJ whole genome shotgun (WGS) entry which is preliminary data.</text>
</comment>
<evidence type="ECO:0000259" key="2">
    <source>
        <dbReference type="Pfam" id="PF01717"/>
    </source>
</evidence>
<dbReference type="CDD" id="cd03310">
    <property type="entry name" value="CIMS_like"/>
    <property type="match status" value="1"/>
</dbReference>
<feature type="domain" description="Cobalamin-independent methionine synthase MetE C-terminal/archaeal" evidence="2">
    <location>
        <begin position="17"/>
        <end position="332"/>
    </location>
</feature>
<dbReference type="RefSeq" id="WP_285757495.1">
    <property type="nucleotide sequence ID" value="NZ_BSQG01000001.1"/>
</dbReference>
<dbReference type="Gene3D" id="3.20.20.210">
    <property type="match status" value="1"/>
</dbReference>
<dbReference type="EMBL" id="BSQG01000001">
    <property type="protein sequence ID" value="GLU46663.1"/>
    <property type="molecule type" value="Genomic_DNA"/>
</dbReference>
<keyword evidence="4" id="KW-1185">Reference proteome</keyword>
<dbReference type="Proteomes" id="UP001165092">
    <property type="component" value="Unassembled WGS sequence"/>
</dbReference>
<sequence>MTEQQRYPWAPASSSGVGSYPGDDPTEAVRTVLGELPDLPHLPELPDRGAGADVIGRTGALLVEFPIEVQPTAWRVVQRPGRDLARGRDFLSWDLDAVQSQADGYAGPFKIQLAGPWTMAASVELRGGEKLLADPGAVADLTESLIEGLRVHLADVRARLPHAQILVQVDEPSLPAALLGSVPTASGYGRLSAVDRVVVEERLRAVFAAVADAGGYPVAHCCAPQVPIGLLRRSGARAISLDATRLPRDADDRVGEAVEAGTGFLLGVVPAVERTLSAPDATVDPVRDLWNRIGLAPELATRAVVVTPTCGLAGASPRHARAALKLCREAARVLHEEPRR</sequence>
<dbReference type="SUPFAM" id="SSF51726">
    <property type="entry name" value="UROD/MetE-like"/>
    <property type="match status" value="1"/>
</dbReference>
<dbReference type="InterPro" id="IPR038071">
    <property type="entry name" value="UROD/MetE-like_sf"/>
</dbReference>
<evidence type="ECO:0000313" key="4">
    <source>
        <dbReference type="Proteomes" id="UP001165092"/>
    </source>
</evidence>
<dbReference type="GO" id="GO:0009086">
    <property type="term" value="P:methionine biosynthetic process"/>
    <property type="evidence" value="ECO:0007669"/>
    <property type="project" value="InterPro"/>
</dbReference>
<name>A0A9W6P3X9_9ACTN</name>
<evidence type="ECO:0000313" key="3">
    <source>
        <dbReference type="EMBL" id="GLU46663.1"/>
    </source>
</evidence>
<accession>A0A9W6P3X9</accession>
<dbReference type="GO" id="GO:0008270">
    <property type="term" value="F:zinc ion binding"/>
    <property type="evidence" value="ECO:0007669"/>
    <property type="project" value="InterPro"/>
</dbReference>
<protein>
    <recommendedName>
        <fullName evidence="2">Cobalamin-independent methionine synthase MetE C-terminal/archaeal domain-containing protein</fullName>
    </recommendedName>
</protein>
<gene>
    <name evidence="3" type="ORF">Nans01_10140</name>
</gene>
<dbReference type="InterPro" id="IPR002629">
    <property type="entry name" value="Met_Synth_C/arc"/>
</dbReference>
<proteinExistence type="predicted"/>
<reference evidence="3" key="1">
    <citation type="submission" date="2023-02" db="EMBL/GenBank/DDBJ databases">
        <title>Nocardiopsis ansamitocini NBRC 112285.</title>
        <authorList>
            <person name="Ichikawa N."/>
            <person name="Sato H."/>
            <person name="Tonouchi N."/>
        </authorList>
    </citation>
    <scope>NUCLEOTIDE SEQUENCE</scope>
    <source>
        <strain evidence="3">NBRC 112285</strain>
    </source>
</reference>
<organism evidence="3 4">
    <name type="scientific">Nocardiopsis ansamitocini</name>
    <dbReference type="NCBI Taxonomy" id="1670832"/>
    <lineage>
        <taxon>Bacteria</taxon>
        <taxon>Bacillati</taxon>
        <taxon>Actinomycetota</taxon>
        <taxon>Actinomycetes</taxon>
        <taxon>Streptosporangiales</taxon>
        <taxon>Nocardiopsidaceae</taxon>
        <taxon>Nocardiopsis</taxon>
    </lineage>
</organism>
<dbReference type="Pfam" id="PF01717">
    <property type="entry name" value="Meth_synt_2"/>
    <property type="match status" value="1"/>
</dbReference>
<dbReference type="GO" id="GO:0003871">
    <property type="term" value="F:5-methyltetrahydropteroyltriglutamate-homocysteine S-methyltransferase activity"/>
    <property type="evidence" value="ECO:0007669"/>
    <property type="project" value="InterPro"/>
</dbReference>
<evidence type="ECO:0000256" key="1">
    <source>
        <dbReference type="SAM" id="MobiDB-lite"/>
    </source>
</evidence>